<comment type="caution">
    <text evidence="3">The sequence shown here is derived from an EMBL/GenBank/DDBJ whole genome shotgun (WGS) entry which is preliminary data.</text>
</comment>
<evidence type="ECO:0000313" key="3">
    <source>
        <dbReference type="EMBL" id="MFC3985794.1"/>
    </source>
</evidence>
<dbReference type="InterPro" id="IPR011576">
    <property type="entry name" value="Pyridox_Oxase_N"/>
</dbReference>
<dbReference type="NCBIfam" id="TIGR03618">
    <property type="entry name" value="Rv1155_F420"/>
    <property type="match status" value="1"/>
</dbReference>
<dbReference type="Proteomes" id="UP001595698">
    <property type="component" value="Unassembled WGS sequence"/>
</dbReference>
<feature type="domain" description="Pyridoxamine 5'-phosphate oxidase N-terminal" evidence="2">
    <location>
        <begin position="4"/>
        <end position="129"/>
    </location>
</feature>
<protein>
    <submittedName>
        <fullName evidence="3">PPOX class F420-dependent oxidoreductase</fullName>
    </submittedName>
</protein>
<dbReference type="Gene3D" id="2.30.110.10">
    <property type="entry name" value="Electron Transport, Fmn-binding Protein, Chain A"/>
    <property type="match status" value="1"/>
</dbReference>
<accession>A0ABV8FBW0</accession>
<dbReference type="PANTHER" id="PTHR35176">
    <property type="entry name" value="HEME OXYGENASE HI_0854-RELATED"/>
    <property type="match status" value="1"/>
</dbReference>
<dbReference type="Pfam" id="PF01243">
    <property type="entry name" value="PNPOx_N"/>
    <property type="match status" value="1"/>
</dbReference>
<proteinExistence type="predicted"/>
<keyword evidence="4" id="KW-1185">Reference proteome</keyword>
<evidence type="ECO:0000256" key="1">
    <source>
        <dbReference type="ARBA" id="ARBA00023002"/>
    </source>
</evidence>
<dbReference type="InterPro" id="IPR052019">
    <property type="entry name" value="F420H2_bilvrd_red/Heme_oxyg"/>
</dbReference>
<dbReference type="PANTHER" id="PTHR35176:SF2">
    <property type="entry name" value="F420H(2)-DEPENDENT REDUCTASE RV1155"/>
    <property type="match status" value="1"/>
</dbReference>
<gene>
    <name evidence="3" type="ORF">ACFOYY_37100</name>
</gene>
<dbReference type="SUPFAM" id="SSF50475">
    <property type="entry name" value="FMN-binding split barrel"/>
    <property type="match status" value="1"/>
</dbReference>
<name>A0ABV8FBW0_9ACTN</name>
<organism evidence="3 4">
    <name type="scientific">Streptosporangium jomthongense</name>
    <dbReference type="NCBI Taxonomy" id="1193683"/>
    <lineage>
        <taxon>Bacteria</taxon>
        <taxon>Bacillati</taxon>
        <taxon>Actinomycetota</taxon>
        <taxon>Actinomycetes</taxon>
        <taxon>Streptosporangiales</taxon>
        <taxon>Streptosporangiaceae</taxon>
        <taxon>Streptosporangium</taxon>
    </lineage>
</organism>
<sequence length="136" mass="15442">MDLDKARDFIRVNHRAVLLTKHADGRPQLSPVTVGLDAEGRAIVSSRETAAKVRNLRRDPRATLCVMNDSFYGDWIQIEGETEVLSLPEAMEPLVGYYRDISGEHPDWDDYRAAMERDRRVLLRVTITRAGPDIHG</sequence>
<evidence type="ECO:0000313" key="4">
    <source>
        <dbReference type="Proteomes" id="UP001595698"/>
    </source>
</evidence>
<dbReference type="InterPro" id="IPR019920">
    <property type="entry name" value="F420-binding_dom_put"/>
</dbReference>
<keyword evidence="1" id="KW-0560">Oxidoreductase</keyword>
<dbReference type="EMBL" id="JBHSBC010000049">
    <property type="protein sequence ID" value="MFC3985794.1"/>
    <property type="molecule type" value="Genomic_DNA"/>
</dbReference>
<reference evidence="4" key="1">
    <citation type="journal article" date="2019" name="Int. J. Syst. Evol. Microbiol.">
        <title>The Global Catalogue of Microorganisms (GCM) 10K type strain sequencing project: providing services to taxonomists for standard genome sequencing and annotation.</title>
        <authorList>
            <consortium name="The Broad Institute Genomics Platform"/>
            <consortium name="The Broad Institute Genome Sequencing Center for Infectious Disease"/>
            <person name="Wu L."/>
            <person name="Ma J."/>
        </authorList>
    </citation>
    <scope>NUCLEOTIDE SEQUENCE [LARGE SCALE GENOMIC DNA]</scope>
    <source>
        <strain evidence="4">TBRC 7912</strain>
    </source>
</reference>
<evidence type="ECO:0000259" key="2">
    <source>
        <dbReference type="Pfam" id="PF01243"/>
    </source>
</evidence>
<dbReference type="RefSeq" id="WP_362776762.1">
    <property type="nucleotide sequence ID" value="NZ_JBHSBC010000049.1"/>
</dbReference>
<dbReference type="InterPro" id="IPR012349">
    <property type="entry name" value="Split_barrel_FMN-bd"/>
</dbReference>